<gene>
    <name evidence="5 6" type="primary">rplJ</name>
    <name evidence="6" type="ORF">COT12_01425</name>
</gene>
<dbReference type="NCBIfam" id="NF000955">
    <property type="entry name" value="PRK00099.1-1"/>
    <property type="match status" value="1"/>
</dbReference>
<dbReference type="GO" id="GO:1990904">
    <property type="term" value="C:ribonucleoprotein complex"/>
    <property type="evidence" value="ECO:0007669"/>
    <property type="project" value="UniProtKB-KW"/>
</dbReference>
<dbReference type="EMBL" id="PEXI01000047">
    <property type="protein sequence ID" value="PIU24373.1"/>
    <property type="molecule type" value="Genomic_DNA"/>
</dbReference>
<dbReference type="PANTHER" id="PTHR11560">
    <property type="entry name" value="39S RIBOSOMAL PROTEIN L10, MITOCHONDRIAL"/>
    <property type="match status" value="1"/>
</dbReference>
<dbReference type="GO" id="GO:0070180">
    <property type="term" value="F:large ribosomal subunit rRNA binding"/>
    <property type="evidence" value="ECO:0007669"/>
    <property type="project" value="UniProtKB-UniRule"/>
</dbReference>
<dbReference type="InterPro" id="IPR022973">
    <property type="entry name" value="Ribosomal_uL10_bac"/>
</dbReference>
<protein>
    <recommendedName>
        <fullName evidence="4 5">Large ribosomal subunit protein uL10</fullName>
    </recommendedName>
</protein>
<dbReference type="GO" id="GO:0005840">
    <property type="term" value="C:ribosome"/>
    <property type="evidence" value="ECO:0007669"/>
    <property type="project" value="UniProtKB-KW"/>
</dbReference>
<name>A0A2M6YCF7_9BACT</name>
<proteinExistence type="inferred from homology"/>
<keyword evidence="2 5" id="KW-0689">Ribosomal protein</keyword>
<evidence type="ECO:0000256" key="4">
    <source>
        <dbReference type="ARBA" id="ARBA00035202"/>
    </source>
</evidence>
<evidence type="ECO:0000313" key="7">
    <source>
        <dbReference type="Proteomes" id="UP000229896"/>
    </source>
</evidence>
<evidence type="ECO:0000256" key="3">
    <source>
        <dbReference type="ARBA" id="ARBA00023274"/>
    </source>
</evidence>
<keyword evidence="3 5" id="KW-0687">Ribonucleoprotein</keyword>
<dbReference type="Proteomes" id="UP000229896">
    <property type="component" value="Unassembled WGS sequence"/>
</dbReference>
<dbReference type="SUPFAM" id="SSF160369">
    <property type="entry name" value="Ribosomal protein L10-like"/>
    <property type="match status" value="1"/>
</dbReference>
<evidence type="ECO:0000256" key="5">
    <source>
        <dbReference type="HAMAP-Rule" id="MF_00362"/>
    </source>
</evidence>
<evidence type="ECO:0000313" key="6">
    <source>
        <dbReference type="EMBL" id="PIU24373.1"/>
    </source>
</evidence>
<accession>A0A2M6YCF7</accession>
<dbReference type="Pfam" id="PF00466">
    <property type="entry name" value="Ribosomal_L10"/>
    <property type="match status" value="1"/>
</dbReference>
<dbReference type="InterPro" id="IPR001790">
    <property type="entry name" value="Ribosomal_uL10"/>
</dbReference>
<dbReference type="InterPro" id="IPR047865">
    <property type="entry name" value="Ribosomal_uL10_bac_type"/>
</dbReference>
<comment type="function">
    <text evidence="5">Forms part of the ribosomal stalk, playing a central role in the interaction of the ribosome with GTP-bound translation factors.</text>
</comment>
<dbReference type="HAMAP" id="MF_00362">
    <property type="entry name" value="Ribosomal_uL10"/>
    <property type="match status" value="1"/>
</dbReference>
<keyword evidence="5" id="KW-0694">RNA-binding</keyword>
<organism evidence="6 7">
    <name type="scientific">Candidatus Berkelbacteria bacterium CG08_land_8_20_14_0_20_39_8</name>
    <dbReference type="NCBI Taxonomy" id="1974511"/>
    <lineage>
        <taxon>Bacteria</taxon>
        <taxon>Candidatus Berkelbacteria</taxon>
    </lineage>
</organism>
<dbReference type="Gene3D" id="6.10.250.290">
    <property type="match status" value="1"/>
</dbReference>
<comment type="caution">
    <text evidence="6">The sequence shown here is derived from an EMBL/GenBank/DDBJ whole genome shotgun (WGS) entry which is preliminary data.</text>
</comment>
<evidence type="ECO:0000256" key="2">
    <source>
        <dbReference type="ARBA" id="ARBA00022980"/>
    </source>
</evidence>
<sequence length="171" mass="18786">MAKTRIQKKEQLAKLNDQFGSRKAVFVDYQGLSVFEMENLRNALEEKGVTFGVVKNTLAKIALEKLGIEIENEILKKPIAVAFSDDEVMSSKELKGFSKNHEKMEILGGVIDDQFVPTATINALALLPSREELYTKVVGSIAAPISGMVNVLAGNIRGLVSVLKQYSDQKS</sequence>
<dbReference type="CDD" id="cd05797">
    <property type="entry name" value="Ribosomal_L10"/>
    <property type="match status" value="1"/>
</dbReference>
<reference evidence="7" key="1">
    <citation type="submission" date="2017-09" db="EMBL/GenBank/DDBJ databases">
        <title>Depth-based differentiation of microbial function through sediment-hosted aquifers and enrichment of novel symbionts in the deep terrestrial subsurface.</title>
        <authorList>
            <person name="Probst A.J."/>
            <person name="Ladd B."/>
            <person name="Jarett J.K."/>
            <person name="Geller-Mcgrath D.E."/>
            <person name="Sieber C.M.K."/>
            <person name="Emerson J.B."/>
            <person name="Anantharaman K."/>
            <person name="Thomas B.C."/>
            <person name="Malmstrom R."/>
            <person name="Stieglmeier M."/>
            <person name="Klingl A."/>
            <person name="Woyke T."/>
            <person name="Ryan C.M."/>
            <person name="Banfield J.F."/>
        </authorList>
    </citation>
    <scope>NUCLEOTIDE SEQUENCE [LARGE SCALE GENOMIC DNA]</scope>
</reference>
<dbReference type="AlphaFoldDB" id="A0A2M6YCF7"/>
<dbReference type="Gene3D" id="3.30.70.1730">
    <property type="match status" value="1"/>
</dbReference>
<dbReference type="InterPro" id="IPR043141">
    <property type="entry name" value="Ribosomal_uL10-like_sf"/>
</dbReference>
<dbReference type="GO" id="GO:0006412">
    <property type="term" value="P:translation"/>
    <property type="evidence" value="ECO:0007669"/>
    <property type="project" value="UniProtKB-UniRule"/>
</dbReference>
<keyword evidence="5" id="KW-0699">rRNA-binding</keyword>
<comment type="subunit">
    <text evidence="5">Part of the ribosomal stalk of the 50S ribosomal subunit. The N-terminus interacts with L11 and the large rRNA to form the base of the stalk. The C-terminus forms an elongated spine to which L12 dimers bind in a sequential fashion forming a multimeric L10(L12)X complex.</text>
</comment>
<comment type="similarity">
    <text evidence="1 5">Belongs to the universal ribosomal protein uL10 family.</text>
</comment>
<evidence type="ECO:0000256" key="1">
    <source>
        <dbReference type="ARBA" id="ARBA00008889"/>
    </source>
</evidence>